<dbReference type="GO" id="GO:0000287">
    <property type="term" value="F:magnesium ion binding"/>
    <property type="evidence" value="ECO:0007669"/>
    <property type="project" value="TreeGrafter"/>
</dbReference>
<dbReference type="AlphaFoldDB" id="A0A6L5T8S8"/>
<organism evidence="1 2">
    <name type="scientific">Agathobacter rectalis</name>
    <dbReference type="NCBI Taxonomy" id="39491"/>
    <lineage>
        <taxon>Bacteria</taxon>
        <taxon>Bacillati</taxon>
        <taxon>Bacillota</taxon>
        <taxon>Clostridia</taxon>
        <taxon>Lachnospirales</taxon>
        <taxon>Lachnospiraceae</taxon>
        <taxon>Agathobacter</taxon>
    </lineage>
</organism>
<name>A0A6L5T8S8_9FIRM</name>
<dbReference type="PANTHER" id="PTHR10000:SF8">
    <property type="entry name" value="HAD SUPERFAMILY HYDROLASE-LIKE, TYPE 3"/>
    <property type="match status" value="1"/>
</dbReference>
<dbReference type="EMBL" id="WKQP01000013">
    <property type="protein sequence ID" value="MSC60442.1"/>
    <property type="molecule type" value="Genomic_DNA"/>
</dbReference>
<evidence type="ECO:0000313" key="1">
    <source>
        <dbReference type="EMBL" id="MSC60442.1"/>
    </source>
</evidence>
<accession>A0A6L5T8S8</accession>
<dbReference type="Gene3D" id="3.30.1240.10">
    <property type="match status" value="1"/>
</dbReference>
<sequence>MSLIFDAVDGPYLATKITDFLVEGKKYYEEEIPPYIEWKGEEVVKINIFAPMGYDFSELEKDISARIVPCPTVCYDVMAKGISKQTGIREMMKYYGFNEDDYMAFGDQENDWEMLENAKIGIAVKDIDGSEKLQHMADYVCNAPRKDGIYTFLKNNGYI</sequence>
<protein>
    <submittedName>
        <fullName evidence="1">HAD hydrolase family protein</fullName>
    </submittedName>
</protein>
<dbReference type="InterPro" id="IPR023214">
    <property type="entry name" value="HAD_sf"/>
</dbReference>
<dbReference type="Proteomes" id="UP000479563">
    <property type="component" value="Unassembled WGS sequence"/>
</dbReference>
<proteinExistence type="predicted"/>
<dbReference type="SUPFAM" id="SSF56784">
    <property type="entry name" value="HAD-like"/>
    <property type="match status" value="1"/>
</dbReference>
<dbReference type="Pfam" id="PF08282">
    <property type="entry name" value="Hydrolase_3"/>
    <property type="match status" value="1"/>
</dbReference>
<evidence type="ECO:0000313" key="2">
    <source>
        <dbReference type="Proteomes" id="UP000479563"/>
    </source>
</evidence>
<dbReference type="GO" id="GO:0005829">
    <property type="term" value="C:cytosol"/>
    <property type="evidence" value="ECO:0007669"/>
    <property type="project" value="TreeGrafter"/>
</dbReference>
<dbReference type="Gene3D" id="3.40.50.1000">
    <property type="entry name" value="HAD superfamily/HAD-like"/>
    <property type="match status" value="1"/>
</dbReference>
<keyword evidence="1" id="KW-0378">Hydrolase</keyword>
<dbReference type="InterPro" id="IPR036412">
    <property type="entry name" value="HAD-like_sf"/>
</dbReference>
<gene>
    <name evidence="1" type="ORF">GKE07_09590</name>
</gene>
<dbReference type="PANTHER" id="PTHR10000">
    <property type="entry name" value="PHOSPHOSERINE PHOSPHATASE"/>
    <property type="match status" value="1"/>
</dbReference>
<comment type="caution">
    <text evidence="1">The sequence shown here is derived from an EMBL/GenBank/DDBJ whole genome shotgun (WGS) entry which is preliminary data.</text>
</comment>
<dbReference type="GO" id="GO:0016791">
    <property type="term" value="F:phosphatase activity"/>
    <property type="evidence" value="ECO:0007669"/>
    <property type="project" value="TreeGrafter"/>
</dbReference>
<reference evidence="1 2" key="1">
    <citation type="journal article" date="2019" name="Nat. Med.">
        <title>A library of human gut bacterial isolates paired with longitudinal multiomics data enables mechanistic microbiome research.</title>
        <authorList>
            <person name="Poyet M."/>
            <person name="Groussin M."/>
            <person name="Gibbons S.M."/>
            <person name="Avila-Pacheco J."/>
            <person name="Jiang X."/>
            <person name="Kearney S.M."/>
            <person name="Perrotta A.R."/>
            <person name="Berdy B."/>
            <person name="Zhao S."/>
            <person name="Lieberman T.D."/>
            <person name="Swanson P.K."/>
            <person name="Smith M."/>
            <person name="Roesemann S."/>
            <person name="Alexander J.E."/>
            <person name="Rich S.A."/>
            <person name="Livny J."/>
            <person name="Vlamakis H."/>
            <person name="Clish C."/>
            <person name="Bullock K."/>
            <person name="Deik A."/>
            <person name="Scott J."/>
            <person name="Pierce K.A."/>
            <person name="Xavier R.J."/>
            <person name="Alm E.J."/>
        </authorList>
    </citation>
    <scope>NUCLEOTIDE SEQUENCE [LARGE SCALE GENOMIC DNA]</scope>
    <source>
        <strain evidence="1 2">BIOML-A11</strain>
    </source>
</reference>